<reference evidence="4" key="1">
    <citation type="journal article" date="2010" name="Science">
        <title>Plasticity of animal genome architecture unmasked by rapid evolution of a pelagic tunicate.</title>
        <authorList>
            <person name="Denoeud F."/>
            <person name="Henriet S."/>
            <person name="Mungpakdee S."/>
            <person name="Aury J.M."/>
            <person name="Da Silva C."/>
            <person name="Brinkmann H."/>
            <person name="Mikhaleva J."/>
            <person name="Olsen L.C."/>
            <person name="Jubin C."/>
            <person name="Canestro C."/>
            <person name="Bouquet J.M."/>
            <person name="Danks G."/>
            <person name="Poulain J."/>
            <person name="Campsteijn C."/>
            <person name="Adamski M."/>
            <person name="Cross I."/>
            <person name="Yadetie F."/>
            <person name="Muffato M."/>
            <person name="Louis A."/>
            <person name="Butcher S."/>
            <person name="Tsagkogeorga G."/>
            <person name="Konrad A."/>
            <person name="Singh S."/>
            <person name="Jensen M.F."/>
            <person name="Cong E.H."/>
            <person name="Eikeseth-Otteraa H."/>
            <person name="Noel B."/>
            <person name="Anthouard V."/>
            <person name="Porcel B.M."/>
            <person name="Kachouri-Lafond R."/>
            <person name="Nishino A."/>
            <person name="Ugolini M."/>
            <person name="Chourrout P."/>
            <person name="Nishida H."/>
            <person name="Aasland R."/>
            <person name="Huzurbazar S."/>
            <person name="Westhof E."/>
            <person name="Delsuc F."/>
            <person name="Lehrach H."/>
            <person name="Reinhardt R."/>
            <person name="Weissenbach J."/>
            <person name="Roy S.W."/>
            <person name="Artiguenave F."/>
            <person name="Postlethwait J.H."/>
            <person name="Manak J.R."/>
            <person name="Thompson E.M."/>
            <person name="Jaillon O."/>
            <person name="Du Pasquier L."/>
            <person name="Boudinot P."/>
            <person name="Liberles D.A."/>
            <person name="Volff J.N."/>
            <person name="Philippe H."/>
            <person name="Lenhard B."/>
            <person name="Roest Crollius H."/>
            <person name="Wincker P."/>
            <person name="Chourrout D."/>
        </authorList>
    </citation>
    <scope>NUCLEOTIDE SEQUENCE [LARGE SCALE GENOMIC DNA]</scope>
</reference>
<dbReference type="InterPro" id="IPR000998">
    <property type="entry name" value="MAM_dom"/>
</dbReference>
<sequence>MKLGRLFLAVLHLANGQSESESTENEVFINEDGQPIGIRCTFEDGWCPGFYNQRVKDPGSHYTDWTVGRGQGDSPVTGPDVDHTLGTESGHYLHLKAQGVRFLAKGELISMNFKLDYSTYCVGMWYHMMGKHAFSLNIFTSIPRDTRKSAQQVLKASGAKSRNKTNWLYIQNEITVPHFADRFANFTIHGVRGLSYSSDIAIDDFFFLPGPCPVLTTTKTPPQTTMPSFVPTTKPTLSPTTTTTEDPTEKREFMPFLTGKVLNCNVNGSMESYLSTLSVCCGGKVLRRSSGSKCCNGVQYFNRKQDCCDNQVINTAEKTCCGGVITEKVAGEICCGGEKRPESKNEKCCGDKVFFDPTANGCCGGETFDRAIHYCCGQTLVDLTDEETVCCGSGHKGQVLDTRKKGCCNENSYELYAYSCCAETFVYDKREERCDQETGVIRKTNVNRQPNIIFGDKHWLF</sequence>
<dbReference type="SMART" id="SM00137">
    <property type="entry name" value="MAM"/>
    <property type="match status" value="1"/>
</dbReference>
<evidence type="ECO:0000256" key="2">
    <source>
        <dbReference type="SAM" id="SignalP"/>
    </source>
</evidence>
<feature type="region of interest" description="Disordered" evidence="1">
    <location>
        <begin position="223"/>
        <end position="248"/>
    </location>
</feature>
<dbReference type="InterPro" id="IPR051560">
    <property type="entry name" value="MAM_domain-containing"/>
</dbReference>
<dbReference type="PANTHER" id="PTHR23282:SF101">
    <property type="entry name" value="MAM DOMAIN-CONTAINING PROTEIN"/>
    <property type="match status" value="1"/>
</dbReference>
<dbReference type="InterPro" id="IPR013320">
    <property type="entry name" value="ConA-like_dom_sf"/>
</dbReference>
<protein>
    <recommendedName>
        <fullName evidence="3">MAM domain-containing protein</fullName>
    </recommendedName>
</protein>
<feature type="domain" description="MAM" evidence="3">
    <location>
        <begin position="38"/>
        <end position="214"/>
    </location>
</feature>
<dbReference type="CDD" id="cd06263">
    <property type="entry name" value="MAM"/>
    <property type="match status" value="1"/>
</dbReference>
<evidence type="ECO:0000259" key="3">
    <source>
        <dbReference type="PROSITE" id="PS50060"/>
    </source>
</evidence>
<dbReference type="PROSITE" id="PS50060">
    <property type="entry name" value="MAM_2"/>
    <property type="match status" value="1"/>
</dbReference>
<dbReference type="GO" id="GO:0016020">
    <property type="term" value="C:membrane"/>
    <property type="evidence" value="ECO:0007669"/>
    <property type="project" value="InterPro"/>
</dbReference>
<dbReference type="EMBL" id="FN654475">
    <property type="protein sequence ID" value="CBY34090.1"/>
    <property type="molecule type" value="Genomic_DNA"/>
</dbReference>
<dbReference type="Proteomes" id="UP000011014">
    <property type="component" value="Unassembled WGS sequence"/>
</dbReference>
<feature type="chain" id="PRO_5003191078" description="MAM domain-containing protein" evidence="2">
    <location>
        <begin position="17"/>
        <end position="461"/>
    </location>
</feature>
<organism evidence="4">
    <name type="scientific">Oikopleura dioica</name>
    <name type="common">Tunicate</name>
    <dbReference type="NCBI Taxonomy" id="34765"/>
    <lineage>
        <taxon>Eukaryota</taxon>
        <taxon>Metazoa</taxon>
        <taxon>Chordata</taxon>
        <taxon>Tunicata</taxon>
        <taxon>Appendicularia</taxon>
        <taxon>Copelata</taxon>
        <taxon>Oikopleuridae</taxon>
        <taxon>Oikopleura</taxon>
    </lineage>
</organism>
<dbReference type="AlphaFoldDB" id="E4YF03"/>
<dbReference type="PANTHER" id="PTHR23282">
    <property type="entry name" value="APICAL ENDOSOMAL GLYCOPROTEIN PRECURSOR"/>
    <property type="match status" value="1"/>
</dbReference>
<dbReference type="Pfam" id="PF24748">
    <property type="entry name" value="Galaxin_repeat"/>
    <property type="match status" value="1"/>
</dbReference>
<dbReference type="Gene3D" id="2.60.120.200">
    <property type="match status" value="1"/>
</dbReference>
<name>E4YF03_OIKDI</name>
<keyword evidence="2" id="KW-0732">Signal</keyword>
<dbReference type="SUPFAM" id="SSF49899">
    <property type="entry name" value="Concanavalin A-like lectins/glucanases"/>
    <property type="match status" value="1"/>
</dbReference>
<proteinExistence type="predicted"/>
<feature type="compositionally biased region" description="Low complexity" evidence="1">
    <location>
        <begin position="223"/>
        <end position="245"/>
    </location>
</feature>
<evidence type="ECO:0000313" key="4">
    <source>
        <dbReference type="EMBL" id="CBY34090.1"/>
    </source>
</evidence>
<dbReference type="Pfam" id="PF00629">
    <property type="entry name" value="MAM"/>
    <property type="match status" value="1"/>
</dbReference>
<gene>
    <name evidence="4" type="ORF">GSOID_T00024084001</name>
</gene>
<dbReference type="InterPro" id="IPR056601">
    <property type="entry name" value="Galaxin_dom"/>
</dbReference>
<evidence type="ECO:0000256" key="1">
    <source>
        <dbReference type="SAM" id="MobiDB-lite"/>
    </source>
</evidence>
<feature type="signal peptide" evidence="2">
    <location>
        <begin position="1"/>
        <end position="16"/>
    </location>
</feature>
<accession>E4YF03</accession>